<evidence type="ECO:0000256" key="6">
    <source>
        <dbReference type="ARBA" id="ARBA00022792"/>
    </source>
</evidence>
<dbReference type="GO" id="GO:0005744">
    <property type="term" value="C:TIM23 mitochondrial import inner membrane translocase complex"/>
    <property type="evidence" value="ECO:0007669"/>
    <property type="project" value="UniProtKB-UniRule"/>
</dbReference>
<keyword evidence="12 14" id="KW-0472">Membrane</keyword>
<evidence type="ECO:0000256" key="5">
    <source>
        <dbReference type="ARBA" id="ARBA00022692"/>
    </source>
</evidence>
<proteinExistence type="inferred from homology"/>
<dbReference type="PROSITE" id="PS50969">
    <property type="entry name" value="FCP1"/>
    <property type="match status" value="1"/>
</dbReference>
<evidence type="ECO:0000256" key="11">
    <source>
        <dbReference type="ARBA" id="ARBA00023128"/>
    </source>
</evidence>
<dbReference type="InterPro" id="IPR036412">
    <property type="entry name" value="HAD-like_sf"/>
</dbReference>
<evidence type="ECO:0000256" key="3">
    <source>
        <dbReference type="ARBA" id="ARBA00006344"/>
    </source>
</evidence>
<dbReference type="EMBL" id="JACMRX010000005">
    <property type="protein sequence ID" value="KAF7989305.1"/>
    <property type="molecule type" value="Genomic_DNA"/>
</dbReference>
<dbReference type="OrthoDB" id="287041at2759"/>
<dbReference type="CDD" id="cd07521">
    <property type="entry name" value="HAD_FCP1-like"/>
    <property type="match status" value="1"/>
</dbReference>
<dbReference type="Proteomes" id="UP000639338">
    <property type="component" value="Unassembled WGS sequence"/>
</dbReference>
<feature type="transmembrane region" description="Helical" evidence="14">
    <location>
        <begin position="93"/>
        <end position="111"/>
    </location>
</feature>
<dbReference type="InterPro" id="IPR004274">
    <property type="entry name" value="FCP1_dom"/>
</dbReference>
<dbReference type="SUPFAM" id="SSF56784">
    <property type="entry name" value="HAD-like"/>
    <property type="match status" value="1"/>
</dbReference>
<keyword evidence="7 14" id="KW-0653">Protein transport</keyword>
<evidence type="ECO:0000256" key="8">
    <source>
        <dbReference type="ARBA" id="ARBA00022946"/>
    </source>
</evidence>
<evidence type="ECO:0000256" key="14">
    <source>
        <dbReference type="RuleBase" id="RU365079"/>
    </source>
</evidence>
<dbReference type="AlphaFoldDB" id="A0A834XPX0"/>
<keyword evidence="6" id="KW-0999">Mitochondrion inner membrane</keyword>
<dbReference type="SMART" id="SM00577">
    <property type="entry name" value="CPDc"/>
    <property type="match status" value="1"/>
</dbReference>
<evidence type="ECO:0000256" key="9">
    <source>
        <dbReference type="ARBA" id="ARBA00022989"/>
    </source>
</evidence>
<dbReference type="InterPro" id="IPR050365">
    <property type="entry name" value="TIM50"/>
</dbReference>
<evidence type="ECO:0000313" key="16">
    <source>
        <dbReference type="EMBL" id="KAF7989305.1"/>
    </source>
</evidence>
<comment type="similarity">
    <text evidence="3 14">Belongs to the TIM50 family.</text>
</comment>
<evidence type="ECO:0000256" key="4">
    <source>
        <dbReference type="ARBA" id="ARBA00022448"/>
    </source>
</evidence>
<comment type="function">
    <text evidence="1 14">Essential component of the TIM23 complex, a complex that mediates the translocation of transit peptide-containing proteins across the mitochondrial inner membrane.</text>
</comment>
<accession>A0A834XPX0</accession>
<comment type="caution">
    <text evidence="16">The sequence shown here is derived from an EMBL/GenBank/DDBJ whole genome shotgun (WGS) entry which is preliminary data.</text>
</comment>
<keyword evidence="10 14" id="KW-0811">Translocation</keyword>
<keyword evidence="4 14" id="KW-0813">Transport</keyword>
<dbReference type="FunFam" id="3.40.50.1000:FF:000019">
    <property type="entry name" value="Mitochondrial import inner membrane translocase subunit TIM50"/>
    <property type="match status" value="1"/>
</dbReference>
<evidence type="ECO:0000256" key="12">
    <source>
        <dbReference type="ARBA" id="ARBA00023136"/>
    </source>
</evidence>
<evidence type="ECO:0000313" key="17">
    <source>
        <dbReference type="Proteomes" id="UP000639338"/>
    </source>
</evidence>
<comment type="subcellular location">
    <subcellularLocation>
        <location evidence="2 14">Mitochondrion inner membrane</location>
        <topology evidence="2 14">Single-pass membrane protein</topology>
    </subcellularLocation>
</comment>
<evidence type="ECO:0000259" key="15">
    <source>
        <dbReference type="PROSITE" id="PS50969"/>
    </source>
</evidence>
<evidence type="ECO:0000256" key="10">
    <source>
        <dbReference type="ARBA" id="ARBA00023010"/>
    </source>
</evidence>
<evidence type="ECO:0000256" key="1">
    <source>
        <dbReference type="ARBA" id="ARBA00002959"/>
    </source>
</evidence>
<keyword evidence="9 14" id="KW-1133">Transmembrane helix</keyword>
<keyword evidence="8 14" id="KW-0809">Transit peptide</keyword>
<dbReference type="GO" id="GO:0015031">
    <property type="term" value="P:protein transport"/>
    <property type="evidence" value="ECO:0007669"/>
    <property type="project" value="UniProtKB-KW"/>
</dbReference>
<reference evidence="16 17" key="1">
    <citation type="submission" date="2020-08" db="EMBL/GenBank/DDBJ databases">
        <title>Aphidius gifuensis genome sequencing and assembly.</title>
        <authorList>
            <person name="Du Z."/>
        </authorList>
    </citation>
    <scope>NUCLEOTIDE SEQUENCE [LARGE SCALE GENOMIC DNA]</scope>
    <source>
        <strain evidence="16">YNYX2018</strain>
        <tissue evidence="16">Adults</tissue>
    </source>
</reference>
<name>A0A834XPX0_APHGI</name>
<feature type="domain" description="FCP1 homology" evidence="15">
    <location>
        <begin position="167"/>
        <end position="309"/>
    </location>
</feature>
<keyword evidence="17" id="KW-1185">Reference proteome</keyword>
<sequence length="365" mass="43121">MLNTTYSTLGKQLKKVTPITASQILHYHPPGNKLISSKFDGLLSKIIKKYDRKKEEKFISLKLCVSKNFKECQIKAEGKLMPLKLCVKAVEEWSLFLIGSGVLIFGIWLIYDFVKPIRDDDGTILDDEFSALPLPEKCWKRTCRELNYYKERFLGLRNGKILPDPLDKQPQYTLVLEFTDLLVHPDWTYQTNWRFKKRPGVDQFLEQLVPYFEIVIYTDLYAHMFFPLLGRLNPNVHMFGLARGSTRYINGHNVKDLDVLNRNLSKVIVIDWNKISIQLQPQNAILIPRWNGNDDDTTLIELSAFLTMIHATNVADVRDIIKYYQQFDNPLEAFRENERKLLKQMKKWEKYKNSKCQYYYYYYEI</sequence>
<evidence type="ECO:0000256" key="13">
    <source>
        <dbReference type="ARBA" id="ARBA00061911"/>
    </source>
</evidence>
<dbReference type="Gene3D" id="3.40.50.1000">
    <property type="entry name" value="HAD superfamily/HAD-like"/>
    <property type="match status" value="1"/>
</dbReference>
<dbReference type="PANTHER" id="PTHR12210">
    <property type="entry name" value="DULLARD PROTEIN PHOSPHATASE"/>
    <property type="match status" value="1"/>
</dbReference>
<dbReference type="InterPro" id="IPR023214">
    <property type="entry name" value="HAD_sf"/>
</dbReference>
<organism evidence="16 17">
    <name type="scientific">Aphidius gifuensis</name>
    <name type="common">Parasitoid wasp</name>
    <dbReference type="NCBI Taxonomy" id="684658"/>
    <lineage>
        <taxon>Eukaryota</taxon>
        <taxon>Metazoa</taxon>
        <taxon>Ecdysozoa</taxon>
        <taxon>Arthropoda</taxon>
        <taxon>Hexapoda</taxon>
        <taxon>Insecta</taxon>
        <taxon>Pterygota</taxon>
        <taxon>Neoptera</taxon>
        <taxon>Endopterygota</taxon>
        <taxon>Hymenoptera</taxon>
        <taxon>Apocrita</taxon>
        <taxon>Ichneumonoidea</taxon>
        <taxon>Braconidae</taxon>
        <taxon>Aphidiinae</taxon>
        <taxon>Aphidius</taxon>
    </lineage>
</organism>
<dbReference type="Pfam" id="PF03031">
    <property type="entry name" value="NIF"/>
    <property type="match status" value="1"/>
</dbReference>
<protein>
    <recommendedName>
        <fullName evidence="14">Mitochondrial import inner membrane translocase subunit TIM50</fullName>
    </recommendedName>
</protein>
<keyword evidence="5 14" id="KW-0812">Transmembrane</keyword>
<comment type="subunit">
    <text evidence="13">Component of the TIM23 complex at least composed of Tim23, Tim17 (Tim17a1, Tim17a2 or Tim17b1) and a Tim50.</text>
</comment>
<evidence type="ECO:0000256" key="2">
    <source>
        <dbReference type="ARBA" id="ARBA00004434"/>
    </source>
</evidence>
<gene>
    <name evidence="16" type="ORF">HCN44_007979</name>
</gene>
<evidence type="ECO:0000256" key="7">
    <source>
        <dbReference type="ARBA" id="ARBA00022927"/>
    </source>
</evidence>
<keyword evidence="11 14" id="KW-0496">Mitochondrion</keyword>